<dbReference type="InterPro" id="IPR055944">
    <property type="entry name" value="DUF7522"/>
</dbReference>
<dbReference type="EMBL" id="CP031148">
    <property type="protein sequence ID" value="AXG10739.1"/>
    <property type="molecule type" value="Genomic_DNA"/>
</dbReference>
<accession>A0A345EEW7</accession>
<dbReference type="Pfam" id="PF24366">
    <property type="entry name" value="DUF7522"/>
    <property type="match status" value="1"/>
</dbReference>
<dbReference type="AlphaFoldDB" id="A0A345E560"/>
<dbReference type="EMBL" id="CP031150">
    <property type="protein sequence ID" value="AXG07332.1"/>
    <property type="molecule type" value="Genomic_DNA"/>
</dbReference>
<name>A0A345E560_9EURY</name>
<dbReference type="KEGG" id="haq:DU484_13295"/>
<protein>
    <submittedName>
        <fullName evidence="1">Uncharacterized protein</fullName>
    </submittedName>
</protein>
<reference evidence="2 3" key="1">
    <citation type="submission" date="2018-07" db="EMBL/GenBank/DDBJ databases">
        <title>Genome sequences of Haloplanus sp. CBA1112.</title>
        <authorList>
            <person name="Kim Y.B."/>
            <person name="Roh S.W."/>
        </authorList>
    </citation>
    <scope>NUCLEOTIDE SEQUENCE [LARGE SCALE GENOMIC DNA]</scope>
    <source>
        <strain evidence="2 3">CBA1112</strain>
    </source>
</reference>
<organism evidence="1 4">
    <name type="scientific">Haloplanus rubicundus</name>
    <dbReference type="NCBI Taxonomy" id="1547898"/>
    <lineage>
        <taxon>Archaea</taxon>
        <taxon>Methanobacteriati</taxon>
        <taxon>Methanobacteriota</taxon>
        <taxon>Stenosarchaea group</taxon>
        <taxon>Halobacteria</taxon>
        <taxon>Halobacteriales</taxon>
        <taxon>Haloferacaceae</taxon>
        <taxon>Haloplanus</taxon>
    </lineage>
</organism>
<evidence type="ECO:0000313" key="2">
    <source>
        <dbReference type="EMBL" id="AXG10739.1"/>
    </source>
</evidence>
<evidence type="ECO:0000313" key="4">
    <source>
        <dbReference type="Proteomes" id="UP000253273"/>
    </source>
</evidence>
<proteinExistence type="predicted"/>
<dbReference type="Proteomes" id="UP000252985">
    <property type="component" value="Chromosome"/>
</dbReference>
<evidence type="ECO:0000313" key="3">
    <source>
        <dbReference type="Proteomes" id="UP000252985"/>
    </source>
</evidence>
<reference evidence="1 4" key="2">
    <citation type="submission" date="2018-07" db="EMBL/GenBank/DDBJ databases">
        <title>Genome sequences of Haloplanus sp. CBA1113.</title>
        <authorList>
            <person name="Kim Y.B."/>
            <person name="Roh S.W."/>
        </authorList>
    </citation>
    <scope>NUCLEOTIDE SEQUENCE [LARGE SCALE GENOMIC DNA]</scope>
    <source>
        <strain evidence="1 4">CBA1113</strain>
    </source>
</reference>
<gene>
    <name evidence="2" type="ORF">DU484_13295</name>
    <name evidence="1" type="ORF">DU500_13370</name>
</gene>
<dbReference type="Proteomes" id="UP000253273">
    <property type="component" value="Chromosome"/>
</dbReference>
<keyword evidence="4" id="KW-1185">Reference proteome</keyword>
<accession>A0A345E560</accession>
<dbReference type="KEGG" id="haj:DU500_13370"/>
<sequence>MTVDEVWEHLVAQYGDALRAVTRFRNGQFETRMRDDVRALYTDRDDQRVVDEITLGQLLSERLETEFKCGRLTGTLHLFDEAFVVVQADPDSRKSGYLATIDRTGDVTMADLEDCFEYFRTVAVE</sequence>
<evidence type="ECO:0000313" key="1">
    <source>
        <dbReference type="EMBL" id="AXG07332.1"/>
    </source>
</evidence>